<feature type="signal peptide" evidence="3">
    <location>
        <begin position="1"/>
        <end position="24"/>
    </location>
</feature>
<keyword evidence="2" id="KW-0472">Membrane</keyword>
<dbReference type="PANTHER" id="PTHR42996:SF1">
    <property type="entry name" value="PHOSPHATE-BINDING PROTEIN PSTS"/>
    <property type="match status" value="1"/>
</dbReference>
<name>A0A2J7ZY51_9CHLO</name>
<dbReference type="Proteomes" id="UP000236333">
    <property type="component" value="Unassembled WGS sequence"/>
</dbReference>
<dbReference type="Gene3D" id="3.40.190.10">
    <property type="entry name" value="Periplasmic binding protein-like II"/>
    <property type="match status" value="6"/>
</dbReference>
<feature type="chain" id="PRO_5014476412" evidence="3">
    <location>
        <begin position="25"/>
        <end position="1362"/>
    </location>
</feature>
<accession>A0A2J7ZY51</accession>
<protein>
    <submittedName>
        <fullName evidence="5">Phosphate-binding protein PstS</fullName>
    </submittedName>
</protein>
<comment type="caution">
    <text evidence="5">The sequence shown here is derived from an EMBL/GenBank/DDBJ whole genome shotgun (WGS) entry which is preliminary data.</text>
</comment>
<dbReference type="EMBL" id="PGGS01000325">
    <property type="protein sequence ID" value="PNH05193.1"/>
    <property type="molecule type" value="Genomic_DNA"/>
</dbReference>
<dbReference type="InterPro" id="IPR050962">
    <property type="entry name" value="Phosphate-bind_PstS"/>
</dbReference>
<dbReference type="OrthoDB" id="511982at2759"/>
<organism evidence="5 6">
    <name type="scientific">Tetrabaena socialis</name>
    <dbReference type="NCBI Taxonomy" id="47790"/>
    <lineage>
        <taxon>Eukaryota</taxon>
        <taxon>Viridiplantae</taxon>
        <taxon>Chlorophyta</taxon>
        <taxon>core chlorophytes</taxon>
        <taxon>Chlorophyceae</taxon>
        <taxon>CS clade</taxon>
        <taxon>Chlamydomonadales</taxon>
        <taxon>Tetrabaenaceae</taxon>
        <taxon>Tetrabaena</taxon>
    </lineage>
</organism>
<evidence type="ECO:0000313" key="6">
    <source>
        <dbReference type="Proteomes" id="UP000236333"/>
    </source>
</evidence>
<keyword evidence="2" id="KW-0812">Transmembrane</keyword>
<gene>
    <name evidence="5" type="ORF">TSOC_008581</name>
</gene>
<evidence type="ECO:0000313" key="5">
    <source>
        <dbReference type="EMBL" id="PNH05193.1"/>
    </source>
</evidence>
<proteinExistence type="inferred from homology"/>
<comment type="similarity">
    <text evidence="1">Belongs to the PstS family.</text>
</comment>
<dbReference type="SUPFAM" id="SSF53850">
    <property type="entry name" value="Periplasmic binding protein-like II"/>
    <property type="match status" value="3"/>
</dbReference>
<keyword evidence="3" id="KW-0732">Signal</keyword>
<evidence type="ECO:0000256" key="1">
    <source>
        <dbReference type="ARBA" id="ARBA00008725"/>
    </source>
</evidence>
<reference evidence="5 6" key="1">
    <citation type="journal article" date="2017" name="Mol. Biol. Evol.">
        <title>The 4-celled Tetrabaena socialis nuclear genome reveals the essential components for genetic control of cell number at the origin of multicellularity in the volvocine lineage.</title>
        <authorList>
            <person name="Featherston J."/>
            <person name="Arakaki Y."/>
            <person name="Hanschen E.R."/>
            <person name="Ferris P.J."/>
            <person name="Michod R.E."/>
            <person name="Olson B.J.S.C."/>
            <person name="Nozaki H."/>
            <person name="Durand P.M."/>
        </authorList>
    </citation>
    <scope>NUCLEOTIDE SEQUENCE [LARGE SCALE GENOMIC DNA]</scope>
    <source>
        <strain evidence="5 6">NIES-571</strain>
    </source>
</reference>
<dbReference type="InterPro" id="IPR024370">
    <property type="entry name" value="PBP_domain"/>
</dbReference>
<keyword evidence="2" id="KW-1133">Transmembrane helix</keyword>
<dbReference type="PANTHER" id="PTHR42996">
    <property type="entry name" value="PHOSPHATE-BINDING PROTEIN PSTS"/>
    <property type="match status" value="1"/>
</dbReference>
<feature type="transmembrane region" description="Helical" evidence="2">
    <location>
        <begin position="1290"/>
        <end position="1318"/>
    </location>
</feature>
<feature type="domain" description="PBP" evidence="4">
    <location>
        <begin position="33"/>
        <end position="338"/>
    </location>
</feature>
<dbReference type="Pfam" id="PF12849">
    <property type="entry name" value="PBP_like_2"/>
    <property type="match status" value="1"/>
</dbReference>
<evidence type="ECO:0000259" key="4">
    <source>
        <dbReference type="Pfam" id="PF12849"/>
    </source>
</evidence>
<evidence type="ECO:0000256" key="3">
    <source>
        <dbReference type="SAM" id="SignalP"/>
    </source>
</evidence>
<sequence>MARINAIASATLLALLMAVAPGSAQLEAQLPQYQLHGSGTSNPALLVWRVMDIMMARVKPKVVLSYRSVGSGSGAADFNTSASAFGCGDVPVPKSVYDNVSMIHVPYLVGGVSVFHNVPGVGEGMMLDPCTLARIFSGQISSWNDASIVGQNPHLPDLATITSPINIVHRNPGSSSTYALTHYFNKTCPEQWTLAPTSRPVGVTTTWPDDAKGRWQTVTNSQFMVEGIASTPFSLGYVESGQGVNAGLQEVSIRNAFGAFLTSDIAEVASPQLIADIFPLSDLSSPAWVNVNPVYASPTNPKQWPMTLGTYFYVRRDLRALAESGGLLIQFLNYMLSADVATMMRDYFFTPLPADARSAVLAGIAASVTVSTTVPWRYEPRTNNTYGQQNFVFSNQRDSYLVQTVPGLVADVKEAKHTLMLGDAYQVHGSGAFESALMLRRAMQAMQCHARVPISMTYRSVGSVEAQAEFADYSNMYSSYNHFKVSDMPLDSAKWDALNAAPAVNTTAAVLQLPFAISALGLYYNKALPGSSLVLNCSVLARLYTGAALSWSDSEIVALNGYSASASQTLLNYPIVVYGIAWPSGSTWALTGYFATACAAVWGRGQLVNVTWEGAVQSTFNGSLIRTPEEMMAAIAATPNSIGYAPSPAGAASGLAEVKLLVDNQPLLSAQASLATAVVKAQVANPALFTNATVDVSKAVGLSLYGQAGAWPIPIVQYLLMYRNLTGYGYSGPLLRAFAEFLLGPGGSDLATTSGLTPMPEAVQAAMRSAVDLSILKTLTVVWSTEPEGTYDETGSGLYTFSENRMSYEAIALAEVQQDLAAVKSQLAASSTATLRLACTADIYAYTRLLRGDLQEMSSSPTRVLDEMLPAASSIAALTAAVTGSAAPTHMIIHPGPLLSEQWGSLSRNVSIVQMPSTIRPVALVYKGAAGFRLSPCSLAKIIKGDIKNWDDASIKDDNPNFALPSNTITLLTGGPTDGDAMAMLQYIRYAITAASCPAAANLVLPTSGMVPNERIVAQLAGSANSLSGLGIVAAAGLVSDDALGAGLQAVLLPSIRSGSFITPMQTGNLRGASSCPDSGCAAPVALAYTAAVEDIVTSVTSLNQLGVPQDRTGDWSAFTLLPVGGPKPGQDVYPVFRLDFFVGLADLSRYAEIGPVVRAAVAYTATDTMVKRVTSSLGPYFSGLGPNTRIQLVQPSLAALQTSPTATGWSIVDTSAAQASSANPAGTVVLSRAPDMSEVALPGTRAWSAAAVGADTSTFVGRGDVQVIAEQLVRDATAELRHDQDKLDLAYSIGIAALILALVLSLTALVLAAYAVAVLRRNASSSSNGCFTPAAAKYEQHVDAPAGPHVEMQVQPHNARV</sequence>
<keyword evidence="6" id="KW-1185">Reference proteome</keyword>
<evidence type="ECO:0000256" key="2">
    <source>
        <dbReference type="SAM" id="Phobius"/>
    </source>
</evidence>